<dbReference type="PANTHER" id="PTHR33116:SF86">
    <property type="entry name" value="REVERSE TRANSCRIPTASE DOMAIN-CONTAINING PROTEIN"/>
    <property type="match status" value="1"/>
</dbReference>
<evidence type="ECO:0000313" key="3">
    <source>
        <dbReference type="Proteomes" id="UP001324115"/>
    </source>
</evidence>
<dbReference type="GO" id="GO:0003676">
    <property type="term" value="F:nucleic acid binding"/>
    <property type="evidence" value="ECO:0007669"/>
    <property type="project" value="InterPro"/>
</dbReference>
<organism evidence="2 3">
    <name type="scientific">Quercus rubra</name>
    <name type="common">Northern red oak</name>
    <name type="synonym">Quercus borealis</name>
    <dbReference type="NCBI Taxonomy" id="3512"/>
    <lineage>
        <taxon>Eukaryota</taxon>
        <taxon>Viridiplantae</taxon>
        <taxon>Streptophyta</taxon>
        <taxon>Embryophyta</taxon>
        <taxon>Tracheophyta</taxon>
        <taxon>Spermatophyta</taxon>
        <taxon>Magnoliopsida</taxon>
        <taxon>eudicotyledons</taxon>
        <taxon>Gunneridae</taxon>
        <taxon>Pentapetalae</taxon>
        <taxon>rosids</taxon>
        <taxon>fabids</taxon>
        <taxon>Fagales</taxon>
        <taxon>Fagaceae</taxon>
        <taxon>Quercus</taxon>
    </lineage>
</organism>
<protein>
    <recommendedName>
        <fullName evidence="1">RNase H type-1 domain-containing protein</fullName>
    </recommendedName>
</protein>
<dbReference type="Gene3D" id="3.30.420.10">
    <property type="entry name" value="Ribonuclease H-like superfamily/Ribonuclease H"/>
    <property type="match status" value="1"/>
</dbReference>
<dbReference type="Pfam" id="PF13456">
    <property type="entry name" value="RVT_3"/>
    <property type="match status" value="1"/>
</dbReference>
<dbReference type="AlphaFoldDB" id="A0AAN7GB54"/>
<evidence type="ECO:0000259" key="1">
    <source>
        <dbReference type="Pfam" id="PF13456"/>
    </source>
</evidence>
<sequence length="587" mass="66864">MQARDVICKGARWRVGDDSSIDIWRHRWLDSSGGGKILSPRVDSSLAVVKDLFITGTIFAEIKERVGKKLTEWKEKILSIGGRETLIKAVAQAIPSYVMSCFQLPKGLCDDIEGMMRRFWWGQRGHESKIAWLRGGMGFRNLQAFNLAMLAKQGWRLLMNPNSLVARVYRAKYYAHGDVLNVSLGSRPSYAWRSIMQSLEVVRRGSRWRVGNGRLIHIWNDKWLPTPTTYRVVSRLSIFLPFEADTILNIPISYNLSEDKLIWVGNRKGVFTVKSAYYVALNYLVDCTDEGESSFGDPWEPLWRKIWHLNIPPKKRGIGENGLCPCCGSELEAISHSLIRYEVAKKVWDCWDICVVEDGQEWYDVLDIALQILDKRSTHELEMFFIIAWLIWYNRNLIVFESICRMPSHIWRFASRYLYEFKLARVAVDKGQRAKHGGWSPPPLGVFKVNVDRATSVDGRNSSAEAIIRNSCGTVIAACCKYFQGHFSVAEAEALAVECGILLASDAASIFSDIDDKFVDGYLGNLYQGIITLLSSFFSWKIKHVKRECNRVAHELAHIARSSETNWVWLGDPPPELIELIHANCTG</sequence>
<keyword evidence="3" id="KW-1185">Reference proteome</keyword>
<accession>A0AAN7GB54</accession>
<dbReference type="CDD" id="cd06222">
    <property type="entry name" value="RNase_H_like"/>
    <property type="match status" value="1"/>
</dbReference>
<dbReference type="SUPFAM" id="SSF53098">
    <property type="entry name" value="Ribonuclease H-like"/>
    <property type="match status" value="1"/>
</dbReference>
<evidence type="ECO:0000313" key="2">
    <source>
        <dbReference type="EMBL" id="KAK4606711.1"/>
    </source>
</evidence>
<dbReference type="InterPro" id="IPR002156">
    <property type="entry name" value="RNaseH_domain"/>
</dbReference>
<dbReference type="InterPro" id="IPR036397">
    <property type="entry name" value="RNaseH_sf"/>
</dbReference>
<reference evidence="2 3" key="1">
    <citation type="journal article" date="2023" name="G3 (Bethesda)">
        <title>A haplotype-resolved chromosome-scale genome for Quercus rubra L. provides insights into the genetics of adaptive traits for red oak species.</title>
        <authorList>
            <person name="Kapoor B."/>
            <person name="Jenkins J."/>
            <person name="Schmutz J."/>
            <person name="Zhebentyayeva T."/>
            <person name="Kuelheim C."/>
            <person name="Coggeshall M."/>
            <person name="Heim C."/>
            <person name="Lasky J.R."/>
            <person name="Leites L."/>
            <person name="Islam-Faridi N."/>
            <person name="Romero-Severson J."/>
            <person name="DeLeo V.L."/>
            <person name="Lucas S.M."/>
            <person name="Lazic D."/>
            <person name="Gailing O."/>
            <person name="Carlson J."/>
            <person name="Staton M."/>
        </authorList>
    </citation>
    <scope>NUCLEOTIDE SEQUENCE [LARGE SCALE GENOMIC DNA]</scope>
    <source>
        <strain evidence="2">Pseudo-F2</strain>
    </source>
</reference>
<proteinExistence type="predicted"/>
<dbReference type="Proteomes" id="UP001324115">
    <property type="component" value="Unassembled WGS sequence"/>
</dbReference>
<feature type="domain" description="RNase H type-1" evidence="1">
    <location>
        <begin position="450"/>
        <end position="558"/>
    </location>
</feature>
<dbReference type="InterPro" id="IPR044730">
    <property type="entry name" value="RNase_H-like_dom_plant"/>
</dbReference>
<dbReference type="EMBL" id="JAXUIC010000001">
    <property type="protein sequence ID" value="KAK4606711.1"/>
    <property type="molecule type" value="Genomic_DNA"/>
</dbReference>
<dbReference type="PANTHER" id="PTHR33116">
    <property type="entry name" value="REVERSE TRANSCRIPTASE ZINC-BINDING DOMAIN-CONTAINING PROTEIN-RELATED-RELATED"/>
    <property type="match status" value="1"/>
</dbReference>
<dbReference type="InterPro" id="IPR012337">
    <property type="entry name" value="RNaseH-like_sf"/>
</dbReference>
<gene>
    <name evidence="2" type="ORF">RGQ29_000804</name>
</gene>
<comment type="caution">
    <text evidence="2">The sequence shown here is derived from an EMBL/GenBank/DDBJ whole genome shotgun (WGS) entry which is preliminary data.</text>
</comment>
<name>A0AAN7GB54_QUERU</name>
<dbReference type="GO" id="GO:0004523">
    <property type="term" value="F:RNA-DNA hybrid ribonuclease activity"/>
    <property type="evidence" value="ECO:0007669"/>
    <property type="project" value="InterPro"/>
</dbReference>